<accession>A0A5J4KF93</accession>
<evidence type="ECO:0000313" key="7">
    <source>
        <dbReference type="EMBL" id="GER88064.1"/>
    </source>
</evidence>
<comment type="caution">
    <text evidence="7">The sequence shown here is derived from an EMBL/GenBank/DDBJ whole genome shotgun (WGS) entry which is preliminary data.</text>
</comment>
<dbReference type="GO" id="GO:0015074">
    <property type="term" value="P:DNA integration"/>
    <property type="evidence" value="ECO:0007669"/>
    <property type="project" value="InterPro"/>
</dbReference>
<name>A0A5J4KF93_9CHLR</name>
<dbReference type="InterPro" id="IPR050090">
    <property type="entry name" value="Tyrosine_recombinase_XerCD"/>
</dbReference>
<dbReference type="PROSITE" id="PS51900">
    <property type="entry name" value="CB"/>
    <property type="match status" value="1"/>
</dbReference>
<dbReference type="InterPro" id="IPR011010">
    <property type="entry name" value="DNA_brk_join_enz"/>
</dbReference>
<evidence type="ECO:0000313" key="8">
    <source>
        <dbReference type="Proteomes" id="UP000326912"/>
    </source>
</evidence>
<dbReference type="GO" id="GO:0006310">
    <property type="term" value="P:DNA recombination"/>
    <property type="evidence" value="ECO:0007669"/>
    <property type="project" value="UniProtKB-KW"/>
</dbReference>
<evidence type="ECO:0000256" key="4">
    <source>
        <dbReference type="PROSITE-ProRule" id="PRU01248"/>
    </source>
</evidence>
<dbReference type="InterPro" id="IPR044068">
    <property type="entry name" value="CB"/>
</dbReference>
<dbReference type="PANTHER" id="PTHR30349">
    <property type="entry name" value="PHAGE INTEGRASE-RELATED"/>
    <property type="match status" value="1"/>
</dbReference>
<proteinExistence type="inferred from homology"/>
<keyword evidence="2 4" id="KW-0238">DNA-binding</keyword>
<dbReference type="EMBL" id="BKZW01000001">
    <property type="protein sequence ID" value="GER88064.1"/>
    <property type="molecule type" value="Genomic_DNA"/>
</dbReference>
<dbReference type="RefSeq" id="WP_151755995.1">
    <property type="nucleotide sequence ID" value="NZ_BKZW01000001.1"/>
</dbReference>
<comment type="similarity">
    <text evidence="1">Belongs to the 'phage' integrase family.</text>
</comment>
<dbReference type="PANTHER" id="PTHR30349:SF41">
    <property type="entry name" value="INTEGRASE_RECOMBINASE PROTEIN MJ0367-RELATED"/>
    <property type="match status" value="1"/>
</dbReference>
<dbReference type="SUPFAM" id="SSF56349">
    <property type="entry name" value="DNA breaking-rejoining enzymes"/>
    <property type="match status" value="1"/>
</dbReference>
<evidence type="ECO:0000256" key="1">
    <source>
        <dbReference type="ARBA" id="ARBA00008857"/>
    </source>
</evidence>
<reference evidence="7 8" key="1">
    <citation type="submission" date="2019-10" db="EMBL/GenBank/DDBJ databases">
        <title>Dictyobacter vulcani sp. nov., within the class Ktedonobacteria, isolated from soil of volcanic Mt. Zao.</title>
        <authorList>
            <person name="Zheng Y."/>
            <person name="Wang C.M."/>
            <person name="Sakai Y."/>
            <person name="Abe K."/>
            <person name="Yokota A."/>
            <person name="Yabe S."/>
        </authorList>
    </citation>
    <scope>NUCLEOTIDE SEQUENCE [LARGE SCALE GENOMIC DNA]</scope>
    <source>
        <strain evidence="7 8">W12</strain>
    </source>
</reference>
<dbReference type="Gene3D" id="1.10.443.10">
    <property type="entry name" value="Intergrase catalytic core"/>
    <property type="match status" value="1"/>
</dbReference>
<keyword evidence="8" id="KW-1185">Reference proteome</keyword>
<dbReference type="Proteomes" id="UP000326912">
    <property type="component" value="Unassembled WGS sequence"/>
</dbReference>
<evidence type="ECO:0000259" key="6">
    <source>
        <dbReference type="PROSITE" id="PS51900"/>
    </source>
</evidence>
<dbReference type="GO" id="GO:0003677">
    <property type="term" value="F:DNA binding"/>
    <property type="evidence" value="ECO:0007669"/>
    <property type="project" value="UniProtKB-UniRule"/>
</dbReference>
<organism evidence="7 8">
    <name type="scientific">Dictyobacter vulcani</name>
    <dbReference type="NCBI Taxonomy" id="2607529"/>
    <lineage>
        <taxon>Bacteria</taxon>
        <taxon>Bacillati</taxon>
        <taxon>Chloroflexota</taxon>
        <taxon>Ktedonobacteria</taxon>
        <taxon>Ktedonobacterales</taxon>
        <taxon>Dictyobacteraceae</taxon>
        <taxon>Dictyobacter</taxon>
    </lineage>
</organism>
<evidence type="ECO:0000259" key="5">
    <source>
        <dbReference type="PROSITE" id="PS51898"/>
    </source>
</evidence>
<dbReference type="InterPro" id="IPR010998">
    <property type="entry name" value="Integrase_recombinase_N"/>
</dbReference>
<feature type="domain" description="Core-binding (CB)" evidence="6">
    <location>
        <begin position="1"/>
        <end position="101"/>
    </location>
</feature>
<dbReference type="Gene3D" id="1.10.150.130">
    <property type="match status" value="1"/>
</dbReference>
<keyword evidence="3" id="KW-0233">DNA recombination</keyword>
<sequence>MKLTDAVKGYLLSRRAKCNDRTIEWYRQKLAHFCAVLQQEYEVTRLEKVTVTHLRLFVEHMKLTKSTENHPYKPKGSDDNISDLTVKGYVQAIKGFFNWCEREELLKKNPASKLDNPKVGRYVIKTFSSEQIKAMLDVCDTRTPTGYRDYMIILLLLDTGIRLSELCGLTLDRVYLGVKDQAFIKVMGKGRKEREVGLSVEVAECLWKYINVYRKPKNTAERTLLISIHGQVLTLFGVEQMLQEIAKKTDIKGVRVSPHTFRHTFSKMFLENGGDIYKLSLLLGHSSVVVTENYLKDFESRVARQGQIQHSPVANMKLAKQKGGFRKIKKDFLEDQLS</sequence>
<evidence type="ECO:0000256" key="3">
    <source>
        <dbReference type="ARBA" id="ARBA00023172"/>
    </source>
</evidence>
<dbReference type="AlphaFoldDB" id="A0A5J4KF93"/>
<dbReference type="InterPro" id="IPR002104">
    <property type="entry name" value="Integrase_catalytic"/>
</dbReference>
<dbReference type="PROSITE" id="PS51898">
    <property type="entry name" value="TYR_RECOMBINASE"/>
    <property type="match status" value="1"/>
</dbReference>
<dbReference type="Pfam" id="PF00589">
    <property type="entry name" value="Phage_integrase"/>
    <property type="match status" value="1"/>
</dbReference>
<gene>
    <name evidence="7" type="primary">xerD_5</name>
    <name evidence="7" type="ORF">KDW_22260</name>
</gene>
<feature type="domain" description="Tyr recombinase" evidence="5">
    <location>
        <begin position="122"/>
        <end position="307"/>
    </location>
</feature>
<evidence type="ECO:0000256" key="2">
    <source>
        <dbReference type="ARBA" id="ARBA00023125"/>
    </source>
</evidence>
<dbReference type="InterPro" id="IPR013762">
    <property type="entry name" value="Integrase-like_cat_sf"/>
</dbReference>
<protein>
    <submittedName>
        <fullName evidence="7">Tyrosine recombinase XerD</fullName>
    </submittedName>
</protein>